<accession>A0A5B6WWJ5</accession>
<feature type="transmembrane region" description="Helical" evidence="1">
    <location>
        <begin position="12"/>
        <end position="33"/>
    </location>
</feature>
<protein>
    <submittedName>
        <fullName evidence="2">Fibrocystin-L</fullName>
    </submittedName>
</protein>
<evidence type="ECO:0000313" key="3">
    <source>
        <dbReference type="Proteomes" id="UP000325315"/>
    </source>
</evidence>
<reference evidence="3" key="1">
    <citation type="journal article" date="2019" name="Plant Biotechnol. J.">
        <title>Genome sequencing of the Australian wild diploid species Gossypium australe highlights disease resistance and delayed gland morphogenesis.</title>
        <authorList>
            <person name="Cai Y."/>
            <person name="Cai X."/>
            <person name="Wang Q."/>
            <person name="Wang P."/>
            <person name="Zhang Y."/>
            <person name="Cai C."/>
            <person name="Xu Y."/>
            <person name="Wang K."/>
            <person name="Zhou Z."/>
            <person name="Wang C."/>
            <person name="Geng S."/>
            <person name="Li B."/>
            <person name="Dong Q."/>
            <person name="Hou Y."/>
            <person name="Wang H."/>
            <person name="Ai P."/>
            <person name="Liu Z."/>
            <person name="Yi F."/>
            <person name="Sun M."/>
            <person name="An G."/>
            <person name="Cheng J."/>
            <person name="Zhang Y."/>
            <person name="Shi Q."/>
            <person name="Xie Y."/>
            <person name="Shi X."/>
            <person name="Chang Y."/>
            <person name="Huang F."/>
            <person name="Chen Y."/>
            <person name="Hong S."/>
            <person name="Mi L."/>
            <person name="Sun Q."/>
            <person name="Zhang L."/>
            <person name="Zhou B."/>
            <person name="Peng R."/>
            <person name="Zhang X."/>
            <person name="Liu F."/>
        </authorList>
    </citation>
    <scope>NUCLEOTIDE SEQUENCE [LARGE SCALE GENOMIC DNA]</scope>
    <source>
        <strain evidence="3">cv. PA1801</strain>
    </source>
</reference>
<name>A0A5B6WWJ5_9ROSI</name>
<gene>
    <name evidence="2" type="ORF">EPI10_030216</name>
</gene>
<dbReference type="Proteomes" id="UP000325315">
    <property type="component" value="Unassembled WGS sequence"/>
</dbReference>
<keyword evidence="1" id="KW-1133">Transmembrane helix</keyword>
<keyword evidence="3" id="KW-1185">Reference proteome</keyword>
<dbReference type="PANTHER" id="PTHR31042:SF149">
    <property type="entry name" value="CORE-2_I-BRANCHING ENZYME"/>
    <property type="match status" value="1"/>
</dbReference>
<keyword evidence="1" id="KW-0472">Membrane</keyword>
<dbReference type="EMBL" id="SMMG02000001">
    <property type="protein sequence ID" value="KAA3486291.1"/>
    <property type="molecule type" value="Genomic_DNA"/>
</dbReference>
<dbReference type="PANTHER" id="PTHR31042">
    <property type="entry name" value="CORE-2/I-BRANCHING BETA-1,6-N-ACETYLGLUCOSAMINYLTRANSFERASE FAMILY PROTEIN-RELATED"/>
    <property type="match status" value="1"/>
</dbReference>
<keyword evidence="1" id="KW-0812">Transmembrane</keyword>
<dbReference type="GO" id="GO:0016757">
    <property type="term" value="F:glycosyltransferase activity"/>
    <property type="evidence" value="ECO:0007669"/>
    <property type="project" value="InterPro"/>
</dbReference>
<evidence type="ECO:0000256" key="1">
    <source>
        <dbReference type="SAM" id="Phobius"/>
    </source>
</evidence>
<sequence length="166" mass="18947">MSGSRQRPYLKRPVWIIVLVNFVILFLIAAYLYPPATSAACFIFSPTDCTLLNQPPAPKIPTRELTDDETISQVVIKEILKTPPIESNNPKIAFLFLTPGQLPFEPLWAKFFQVRLPAPRSIIDVFCFGFSLVYGYATSYLQVNKLYRNMDTPTYAFAGDLYKLHY</sequence>
<dbReference type="AlphaFoldDB" id="A0A5B6WWJ5"/>
<dbReference type="InterPro" id="IPR044174">
    <property type="entry name" value="BC10-like"/>
</dbReference>
<evidence type="ECO:0000313" key="2">
    <source>
        <dbReference type="EMBL" id="KAA3486291.1"/>
    </source>
</evidence>
<dbReference type="OrthoDB" id="191334at2759"/>
<organism evidence="2 3">
    <name type="scientific">Gossypium australe</name>
    <dbReference type="NCBI Taxonomy" id="47621"/>
    <lineage>
        <taxon>Eukaryota</taxon>
        <taxon>Viridiplantae</taxon>
        <taxon>Streptophyta</taxon>
        <taxon>Embryophyta</taxon>
        <taxon>Tracheophyta</taxon>
        <taxon>Spermatophyta</taxon>
        <taxon>Magnoliopsida</taxon>
        <taxon>eudicotyledons</taxon>
        <taxon>Gunneridae</taxon>
        <taxon>Pentapetalae</taxon>
        <taxon>rosids</taxon>
        <taxon>malvids</taxon>
        <taxon>Malvales</taxon>
        <taxon>Malvaceae</taxon>
        <taxon>Malvoideae</taxon>
        <taxon>Gossypium</taxon>
    </lineage>
</organism>
<comment type="caution">
    <text evidence="2">The sequence shown here is derived from an EMBL/GenBank/DDBJ whole genome shotgun (WGS) entry which is preliminary data.</text>
</comment>
<proteinExistence type="predicted"/>